<accession>A0A2S0X0C9</accession>
<name>A0A2S0X0C9_9MICO</name>
<proteinExistence type="predicted"/>
<dbReference type="InterPro" id="IPR005754">
    <property type="entry name" value="Sortase"/>
</dbReference>
<evidence type="ECO:0000256" key="1">
    <source>
        <dbReference type="ARBA" id="ARBA00022801"/>
    </source>
</evidence>
<reference evidence="2 3" key="1">
    <citation type="submission" date="2018-04" db="EMBL/GenBank/DDBJ databases">
        <authorList>
            <person name="Li J."/>
        </authorList>
    </citation>
    <scope>NUCLEOTIDE SEQUENCE [LARGE SCALE GENOMIC DNA]</scope>
    <source>
        <strain evidence="3">30A</strain>
    </source>
</reference>
<organism evidence="2 3">
    <name type="scientific">Agromyces badenianii</name>
    <dbReference type="NCBI Taxonomy" id="2080742"/>
    <lineage>
        <taxon>Bacteria</taxon>
        <taxon>Bacillati</taxon>
        <taxon>Actinomycetota</taxon>
        <taxon>Actinomycetes</taxon>
        <taxon>Micrococcales</taxon>
        <taxon>Microbacteriaceae</taxon>
        <taxon>Agromyces</taxon>
    </lineage>
</organism>
<dbReference type="Proteomes" id="UP000244729">
    <property type="component" value="Chromosome"/>
</dbReference>
<keyword evidence="3" id="KW-1185">Reference proteome</keyword>
<dbReference type="Pfam" id="PF04203">
    <property type="entry name" value="Sortase"/>
    <property type="match status" value="1"/>
</dbReference>
<gene>
    <name evidence="2" type="ORF">DCE93_12965</name>
</gene>
<sequence>MLAALALMFVLNLMLFGHVQHFAAQQRLSDTFRAALEAGTAPVSEGDFDDVLLADGVPVALLDIPSLDLREFVVEGTSSAQLTAGPGHRRDTALPGQAGVSVIMGRNAAYGGPFSGIQRLAPGEKFTVRTGQGLQKFEVIGLRYAGDPTPPAPKRGESRLILQTARGAAFVPGGIAYVDAKLTSEVQPAGARQTSSLTLPREDTALATDTTTVWALVFALQLLIVVEVAAVWAFRRIGAQKTWIVFVPVVLLAGLFVADQVARLLPNLL</sequence>
<keyword evidence="1" id="KW-0378">Hydrolase</keyword>
<dbReference type="GO" id="GO:0016787">
    <property type="term" value="F:hydrolase activity"/>
    <property type="evidence" value="ECO:0007669"/>
    <property type="project" value="UniProtKB-KW"/>
</dbReference>
<dbReference type="Gene3D" id="2.40.260.10">
    <property type="entry name" value="Sortase"/>
    <property type="match status" value="1"/>
</dbReference>
<dbReference type="SUPFAM" id="SSF63817">
    <property type="entry name" value="Sortase"/>
    <property type="match status" value="1"/>
</dbReference>
<protein>
    <submittedName>
        <fullName evidence="2">Sortase</fullName>
    </submittedName>
</protein>
<dbReference type="InterPro" id="IPR023365">
    <property type="entry name" value="Sortase_dom-sf"/>
</dbReference>
<dbReference type="OrthoDB" id="5242879at2"/>
<dbReference type="KEGG" id="agm:DCE93_12965"/>
<evidence type="ECO:0000313" key="3">
    <source>
        <dbReference type="Proteomes" id="UP000244729"/>
    </source>
</evidence>
<dbReference type="AlphaFoldDB" id="A0A2S0X0C9"/>
<dbReference type="EMBL" id="CP028913">
    <property type="protein sequence ID" value="AWB96992.1"/>
    <property type="molecule type" value="Genomic_DNA"/>
</dbReference>
<evidence type="ECO:0000313" key="2">
    <source>
        <dbReference type="EMBL" id="AWB96992.1"/>
    </source>
</evidence>